<dbReference type="EMBL" id="CP003969">
    <property type="protein sequence ID" value="AGP36308.1"/>
    <property type="molecule type" value="Genomic_DNA"/>
</dbReference>
<gene>
    <name evidence="2" type="ORF">SCE1572_18510</name>
</gene>
<dbReference type="OrthoDB" id="1490242at2"/>
<protein>
    <recommendedName>
        <fullName evidence="4">Peptidase A1 domain-containing protein</fullName>
    </recommendedName>
</protein>
<dbReference type="Proteomes" id="UP000014803">
    <property type="component" value="Chromosome"/>
</dbReference>
<name>S4Y070_SORCE</name>
<feature type="compositionally biased region" description="Gly residues" evidence="1">
    <location>
        <begin position="98"/>
        <end position="112"/>
    </location>
</feature>
<evidence type="ECO:0000313" key="3">
    <source>
        <dbReference type="Proteomes" id="UP000014803"/>
    </source>
</evidence>
<feature type="region of interest" description="Disordered" evidence="1">
    <location>
        <begin position="46"/>
        <end position="66"/>
    </location>
</feature>
<accession>S4Y070</accession>
<proteinExistence type="predicted"/>
<dbReference type="KEGG" id="scu:SCE1572_18510"/>
<evidence type="ECO:0008006" key="4">
    <source>
        <dbReference type="Google" id="ProtNLM"/>
    </source>
</evidence>
<dbReference type="PATRIC" id="fig|1254432.3.peg.4189"/>
<dbReference type="HOGENOM" id="CLU_653640_0_0_7"/>
<dbReference type="STRING" id="1254432.SCE1572_18510"/>
<dbReference type="eggNOG" id="ENOG50333V0">
    <property type="taxonomic scope" value="Bacteria"/>
</dbReference>
<organism evidence="2 3">
    <name type="scientific">Sorangium cellulosum So0157-2</name>
    <dbReference type="NCBI Taxonomy" id="1254432"/>
    <lineage>
        <taxon>Bacteria</taxon>
        <taxon>Pseudomonadati</taxon>
        <taxon>Myxococcota</taxon>
        <taxon>Polyangia</taxon>
        <taxon>Polyangiales</taxon>
        <taxon>Polyangiaceae</taxon>
        <taxon>Sorangium</taxon>
    </lineage>
</organism>
<sequence length="420" mass="41528">MSAILARMLGFERSPGSSSCARPCAATAAVLSLVAVSACCGAPDRADSPAQSATMGEAPPSAGAGDAGGAGAGLGGAGGAGAGGAGAGAGGAGGAGAGGAGGAGAGGAGPGGAPSADLQGCHGEKRPLVISSQMPYAVAHVGAAEGHFLLDFGTTASTIDPQGFAGGVVPEPVAGSADRFADFDFYGPWGTVRLTVQDHSGIQGAVRQAGILGTDFLSLNAFTLDYEGGAVYRADAGALCPDEILRAEGMKPLWTAGYYSSDLAAVQAGFPNVPTVPARIGGAQAVAQLDTGYDDAVHRRSVNINRAFFAAIGAAGIDLEPVPEAAMSLSTCVPGQAEQVSAYRIRRGAPFELVSTDGSAAVAAQDVMLFLKDTPPEARQCGGIGTWSIPAAQVAASFYVDARRLVFDPVTSRVWIGTPR</sequence>
<evidence type="ECO:0000313" key="2">
    <source>
        <dbReference type="EMBL" id="AGP36308.1"/>
    </source>
</evidence>
<dbReference type="AlphaFoldDB" id="S4Y070"/>
<feature type="region of interest" description="Disordered" evidence="1">
    <location>
        <begin position="98"/>
        <end position="120"/>
    </location>
</feature>
<evidence type="ECO:0000256" key="1">
    <source>
        <dbReference type="SAM" id="MobiDB-lite"/>
    </source>
</evidence>
<dbReference type="RefSeq" id="WP_020735643.1">
    <property type="nucleotide sequence ID" value="NC_021658.1"/>
</dbReference>
<reference evidence="2 3" key="1">
    <citation type="journal article" date="2013" name="Sci. Rep.">
        <title>Extraordinary expansion of a Sorangium cellulosum genome from an alkaline milieu.</title>
        <authorList>
            <person name="Han K."/>
            <person name="Li Z.F."/>
            <person name="Peng R."/>
            <person name="Zhu L.P."/>
            <person name="Zhou T."/>
            <person name="Wang L.G."/>
            <person name="Li S.G."/>
            <person name="Zhang X.B."/>
            <person name="Hu W."/>
            <person name="Wu Z.H."/>
            <person name="Qin N."/>
            <person name="Li Y.Z."/>
        </authorList>
    </citation>
    <scope>NUCLEOTIDE SEQUENCE [LARGE SCALE GENOMIC DNA]</scope>
    <source>
        <strain evidence="2 3">So0157-2</strain>
    </source>
</reference>